<keyword evidence="3" id="KW-0813">Transport</keyword>
<protein>
    <submittedName>
        <fullName evidence="9">Putative export usher protein</fullName>
    </submittedName>
</protein>
<keyword evidence="4" id="KW-0812">Transmembrane</keyword>
<dbReference type="SUPFAM" id="SSF141729">
    <property type="entry name" value="FimD N-terminal domain-like"/>
    <property type="match status" value="1"/>
</dbReference>
<evidence type="ECO:0000256" key="6">
    <source>
        <dbReference type="ARBA" id="ARBA00023136"/>
    </source>
</evidence>
<evidence type="ECO:0000313" key="9">
    <source>
        <dbReference type="EMBL" id="VFS17270.1"/>
    </source>
</evidence>
<evidence type="ECO:0000256" key="5">
    <source>
        <dbReference type="ARBA" id="ARBA00022729"/>
    </source>
</evidence>
<evidence type="ECO:0000256" key="1">
    <source>
        <dbReference type="ARBA" id="ARBA00004571"/>
    </source>
</evidence>
<dbReference type="InterPro" id="IPR000015">
    <property type="entry name" value="Fimb_usher"/>
</dbReference>
<evidence type="ECO:0000313" key="10">
    <source>
        <dbReference type="Proteomes" id="UP000372890"/>
    </source>
</evidence>
<evidence type="ECO:0000256" key="4">
    <source>
        <dbReference type="ARBA" id="ARBA00022692"/>
    </source>
</evidence>
<name>A0A484WZH8_ECOLX</name>
<dbReference type="Gene3D" id="3.10.20.410">
    <property type="match status" value="1"/>
</dbReference>
<keyword evidence="7" id="KW-0998">Cell outer membrane</keyword>
<evidence type="ECO:0000256" key="3">
    <source>
        <dbReference type="ARBA" id="ARBA00022448"/>
    </source>
</evidence>
<dbReference type="GO" id="GO:0009279">
    <property type="term" value="C:cell outer membrane"/>
    <property type="evidence" value="ECO:0007669"/>
    <property type="project" value="UniProtKB-SubCell"/>
</dbReference>
<evidence type="ECO:0000256" key="2">
    <source>
        <dbReference type="ARBA" id="ARBA00008064"/>
    </source>
</evidence>
<dbReference type="Gene3D" id="2.60.40.3110">
    <property type="match status" value="1"/>
</dbReference>
<dbReference type="GO" id="GO:0009297">
    <property type="term" value="P:pilus assembly"/>
    <property type="evidence" value="ECO:0007669"/>
    <property type="project" value="InterPro"/>
</dbReference>
<evidence type="ECO:0000259" key="8">
    <source>
        <dbReference type="Pfam" id="PF13954"/>
    </source>
</evidence>
<dbReference type="Pfam" id="PF00577">
    <property type="entry name" value="Usher"/>
    <property type="match status" value="1"/>
</dbReference>
<reference evidence="9 10" key="1">
    <citation type="submission" date="2019-03" db="EMBL/GenBank/DDBJ databases">
        <authorList>
            <consortium name="Pathogen Informatics"/>
        </authorList>
    </citation>
    <scope>NUCLEOTIDE SEQUENCE [LARGE SCALE GENOMIC DNA]</scope>
    <source>
        <strain evidence="9 10">NCTC9001</strain>
    </source>
</reference>
<evidence type="ECO:0000256" key="7">
    <source>
        <dbReference type="ARBA" id="ARBA00023237"/>
    </source>
</evidence>
<comment type="subcellular location">
    <subcellularLocation>
        <location evidence="1">Cell outer membrane</location>
        <topology evidence="1">Multi-pass membrane protein</topology>
    </subcellularLocation>
</comment>
<dbReference type="InterPro" id="IPR025885">
    <property type="entry name" value="PapC_N"/>
</dbReference>
<comment type="similarity">
    <text evidence="2">Belongs to the fimbrial export usher family.</text>
</comment>
<dbReference type="EMBL" id="CAADIS010000004">
    <property type="protein sequence ID" value="VFS17270.1"/>
    <property type="molecule type" value="Genomic_DNA"/>
</dbReference>
<organism evidence="9 10">
    <name type="scientific">Escherichia coli</name>
    <dbReference type="NCBI Taxonomy" id="562"/>
    <lineage>
        <taxon>Bacteria</taxon>
        <taxon>Pseudomonadati</taxon>
        <taxon>Pseudomonadota</taxon>
        <taxon>Gammaproteobacteria</taxon>
        <taxon>Enterobacterales</taxon>
        <taxon>Enterobacteriaceae</taxon>
        <taxon>Escherichia</taxon>
    </lineage>
</organism>
<feature type="domain" description="PapC N-terminal" evidence="8">
    <location>
        <begin position="5"/>
        <end position="133"/>
    </location>
</feature>
<dbReference type="Pfam" id="PF13954">
    <property type="entry name" value="PapC_N"/>
    <property type="match status" value="1"/>
</dbReference>
<gene>
    <name evidence="9" type="primary">yfcU_1</name>
    <name evidence="9" type="ORF">NCTC9001_01883</name>
</gene>
<dbReference type="PANTHER" id="PTHR30451">
    <property type="entry name" value="OUTER MEMBRANE USHER PROTEIN"/>
    <property type="match status" value="1"/>
</dbReference>
<sequence length="295" mass="32125">MISVSFQKKGYVDAGKYNLRVFINKQPLSDEYDINWYVSENDPTKNYACLTPELVAALGLKEGIAKSLQWTHNDECLKPGQLDGMEVENDLSQSALLLTVPQAYLEYTSSDWDPPSRWDDGIPGLIADYSLNAQTRHQEQGARTHMISAATVPLGRTWGHGVSVQTGKVIISTPAATMTTMTAVTVQRAKTGTGAVITPGGPYPLKSEAVAGEDYLNSDIFDGFNYIGSSVSTDDQMLPPNLRGYAPDVSGVAHSSAKVTISQMGPGTLRNPGSRRAIPHSGYRRLRLRHTARPR</sequence>
<accession>A0A484WZH8</accession>
<dbReference type="InterPro" id="IPR037224">
    <property type="entry name" value="PapC_N_sf"/>
</dbReference>
<keyword evidence="6" id="KW-0472">Membrane</keyword>
<dbReference type="AlphaFoldDB" id="A0A484WZH8"/>
<dbReference type="Proteomes" id="UP000372890">
    <property type="component" value="Unassembled WGS sequence"/>
</dbReference>
<proteinExistence type="inferred from homology"/>
<dbReference type="GO" id="GO:0015473">
    <property type="term" value="F:fimbrial usher porin activity"/>
    <property type="evidence" value="ECO:0007669"/>
    <property type="project" value="InterPro"/>
</dbReference>
<dbReference type="PANTHER" id="PTHR30451:SF10">
    <property type="entry name" value="OUTER MEMBRANE USHER PROTEIN YFCU-RELATED"/>
    <property type="match status" value="1"/>
</dbReference>
<keyword evidence="5" id="KW-0732">Signal</keyword>